<dbReference type="InterPro" id="IPR001214">
    <property type="entry name" value="SET_dom"/>
</dbReference>
<name>A0A5E8CLV9_9ZZZZ</name>
<feature type="domain" description="SET" evidence="1">
    <location>
        <begin position="32"/>
        <end position="148"/>
    </location>
</feature>
<proteinExistence type="predicted"/>
<gene>
    <name evidence="2" type="ORF">CPAV1605_767</name>
</gene>
<evidence type="ECO:0000313" key="2">
    <source>
        <dbReference type="EMBL" id="VVU95042.1"/>
    </source>
</evidence>
<dbReference type="Gene3D" id="2.170.270.10">
    <property type="entry name" value="SET domain"/>
    <property type="match status" value="1"/>
</dbReference>
<dbReference type="AlphaFoldDB" id="A0A5E8CLV9"/>
<sequence>MEPKLPWQCHSQEFFNYPTVITKSSIHLAGDGRFSLQEIKNGSIIRTSPIITLNQYIIKKQKGCIKINSYSELEKLKEHLKQIDDIDIEKYLSWFFFGIDNSLFLYTESFHINHSMNNNVNPIIKYNELQEISTTDIDCNTEFFWNYNNFKFPNFYYKWCKDNNLTNVIDIINNINHMTIHE</sequence>
<dbReference type="Pfam" id="PF00856">
    <property type="entry name" value="SET"/>
    <property type="match status" value="1"/>
</dbReference>
<evidence type="ECO:0000259" key="1">
    <source>
        <dbReference type="Pfam" id="PF00856"/>
    </source>
</evidence>
<organism evidence="2">
    <name type="scientific">seawater metagenome</name>
    <dbReference type="NCBI Taxonomy" id="1561972"/>
    <lineage>
        <taxon>unclassified sequences</taxon>
        <taxon>metagenomes</taxon>
        <taxon>ecological metagenomes</taxon>
    </lineage>
</organism>
<protein>
    <recommendedName>
        <fullName evidence="1">SET domain-containing protein</fullName>
    </recommendedName>
</protein>
<dbReference type="InterPro" id="IPR046341">
    <property type="entry name" value="SET_dom_sf"/>
</dbReference>
<dbReference type="EMBL" id="CABVLZ010000003">
    <property type="protein sequence ID" value="VVU95042.1"/>
    <property type="molecule type" value="Genomic_DNA"/>
</dbReference>
<dbReference type="SUPFAM" id="SSF82199">
    <property type="entry name" value="SET domain"/>
    <property type="match status" value="1"/>
</dbReference>
<accession>A0A5E8CLV9</accession>
<reference evidence="2" key="1">
    <citation type="submission" date="2019-09" db="EMBL/GenBank/DDBJ databases">
        <authorList>
            <person name="Needham M D."/>
        </authorList>
    </citation>
    <scope>NUCLEOTIDE SEQUENCE</scope>
</reference>